<keyword evidence="6" id="KW-1185">Reference proteome</keyword>
<proteinExistence type="predicted"/>
<dbReference type="SUPFAM" id="SSF48239">
    <property type="entry name" value="Terpenoid cyclases/Protein prenyltransferases"/>
    <property type="match status" value="1"/>
</dbReference>
<dbReference type="Gene3D" id="3.30.457.10">
    <property type="entry name" value="Copper amine oxidase-like, N-terminal domain"/>
    <property type="match status" value="2"/>
</dbReference>
<organism evidence="5 6">
    <name type="scientific">Desulfofarcimen acetoxidans (strain ATCC 49208 / DSM 771 / KCTC 5769 / VKM B-1644 / 5575)</name>
    <name type="common">Desulfotomaculum acetoxidans</name>
    <dbReference type="NCBI Taxonomy" id="485916"/>
    <lineage>
        <taxon>Bacteria</taxon>
        <taxon>Bacillati</taxon>
        <taxon>Bacillota</taxon>
        <taxon>Clostridia</taxon>
        <taxon>Eubacteriales</taxon>
        <taxon>Peptococcaceae</taxon>
        <taxon>Desulfofarcimen</taxon>
    </lineage>
</organism>
<dbReference type="KEGG" id="dae:Dtox_0561"/>
<dbReference type="Proteomes" id="UP000002217">
    <property type="component" value="Chromosome"/>
</dbReference>
<dbReference type="eggNOG" id="COG1657">
    <property type="taxonomic scope" value="Bacteria"/>
</dbReference>
<dbReference type="AlphaFoldDB" id="C8W626"/>
<dbReference type="Gene3D" id="1.50.10.20">
    <property type="match status" value="2"/>
</dbReference>
<keyword evidence="2" id="KW-0732">Signal</keyword>
<dbReference type="OrthoDB" id="411361at2"/>
<dbReference type="InterPro" id="IPR001330">
    <property type="entry name" value="Prenyltrans"/>
</dbReference>
<evidence type="ECO:0000313" key="5">
    <source>
        <dbReference type="EMBL" id="ACV61481.1"/>
    </source>
</evidence>
<dbReference type="STRING" id="485916.Dtox_0561"/>
<protein>
    <submittedName>
        <fullName evidence="5">Copper amine oxidase domain protein</fullName>
    </submittedName>
</protein>
<keyword evidence="1" id="KW-0677">Repeat</keyword>
<name>C8W626_DESAS</name>
<dbReference type="RefSeq" id="WP_015756200.1">
    <property type="nucleotide sequence ID" value="NC_013216.1"/>
</dbReference>
<dbReference type="InterPro" id="IPR012854">
    <property type="entry name" value="Cu_amine_oxidase-like_N"/>
</dbReference>
<dbReference type="SUPFAM" id="SSF55383">
    <property type="entry name" value="Copper amine oxidase, domain N"/>
    <property type="match status" value="1"/>
</dbReference>
<accession>C8W626</accession>
<sequence>MLLRSYSGCVAVILFVLLVFPALAQAQQSADIKPSMDKAVKYLLDYEKEQNRPLSLWSYTAMAAAGQNLDNTKVEQALLQQLNVSEATAEYGLLVIALVAAGENPYDYRGQNFIGKIQSACLPDGKFADNIDGSGQGDGGEQVLANAHIWAVLALHAAGADSQDAARQKEWLISQQHEDGGFNWCVSDKKSDVDSTGMALMALGALGEREDSITVKKAYAYLKSVQESDGGFASWGASNAESCGMVIEGLTAVGIKPAAEEMNNAGGNPVAAMLNYQLTNGSFAHIKGSGANEIATYQALMALSDEYYGKCIYQRLADKSLGNQVPAVRKIKFRVDENDYEVQANGQTSLEEADVAPFLLNGRTYVPLRYLAQALVIPEAGILWSPEEQTITLNHNGITVKLAVGSNLIYVNNVALSPMDIVPVIKNDRVFLPARYVAESFGCQVAWQEATQTVIITQ</sequence>
<evidence type="ECO:0000256" key="1">
    <source>
        <dbReference type="ARBA" id="ARBA00022737"/>
    </source>
</evidence>
<feature type="signal peptide" evidence="2">
    <location>
        <begin position="1"/>
        <end position="24"/>
    </location>
</feature>
<feature type="domain" description="Copper amine oxidase-like N-terminal" evidence="4">
    <location>
        <begin position="345"/>
        <end position="456"/>
    </location>
</feature>
<reference evidence="5 6" key="1">
    <citation type="journal article" date="2009" name="Stand. Genomic Sci.">
        <title>Complete genome sequence of Desulfotomaculum acetoxidans type strain (5575).</title>
        <authorList>
            <person name="Spring S."/>
            <person name="Lapidus A."/>
            <person name="Schroder M."/>
            <person name="Gleim D."/>
            <person name="Sims D."/>
            <person name="Meincke L."/>
            <person name="Glavina Del Rio T."/>
            <person name="Tice H."/>
            <person name="Copeland A."/>
            <person name="Cheng J.F."/>
            <person name="Lucas S."/>
            <person name="Chen F."/>
            <person name="Nolan M."/>
            <person name="Bruce D."/>
            <person name="Goodwin L."/>
            <person name="Pitluck S."/>
            <person name="Ivanova N."/>
            <person name="Mavromatis K."/>
            <person name="Mikhailova N."/>
            <person name="Pati A."/>
            <person name="Chen A."/>
            <person name="Palaniappan K."/>
            <person name="Land M."/>
            <person name="Hauser L."/>
            <person name="Chang Y.J."/>
            <person name="Jeffries C.D."/>
            <person name="Chain P."/>
            <person name="Saunders E."/>
            <person name="Brettin T."/>
            <person name="Detter J.C."/>
            <person name="Goker M."/>
            <person name="Bristow J."/>
            <person name="Eisen J.A."/>
            <person name="Markowitz V."/>
            <person name="Hugenholtz P."/>
            <person name="Kyrpides N.C."/>
            <person name="Klenk H.P."/>
            <person name="Han C."/>
        </authorList>
    </citation>
    <scope>NUCLEOTIDE SEQUENCE [LARGE SCALE GENOMIC DNA]</scope>
    <source>
        <strain evidence="6">ATCC 49208 / DSM 771 / VKM B-1644</strain>
    </source>
</reference>
<evidence type="ECO:0000256" key="2">
    <source>
        <dbReference type="SAM" id="SignalP"/>
    </source>
</evidence>
<evidence type="ECO:0000313" key="6">
    <source>
        <dbReference type="Proteomes" id="UP000002217"/>
    </source>
</evidence>
<evidence type="ECO:0000259" key="3">
    <source>
        <dbReference type="Pfam" id="PF00432"/>
    </source>
</evidence>
<dbReference type="Pfam" id="PF00432">
    <property type="entry name" value="Prenyltrans"/>
    <property type="match status" value="1"/>
</dbReference>
<dbReference type="CDD" id="cd00688">
    <property type="entry name" value="ISOPREN_C2_like"/>
    <property type="match status" value="1"/>
</dbReference>
<feature type="chain" id="PRO_5038900720" evidence="2">
    <location>
        <begin position="25"/>
        <end position="458"/>
    </location>
</feature>
<dbReference type="GO" id="GO:0003824">
    <property type="term" value="F:catalytic activity"/>
    <property type="evidence" value="ECO:0007669"/>
    <property type="project" value="InterPro"/>
</dbReference>
<dbReference type="InterPro" id="IPR008930">
    <property type="entry name" value="Terpenoid_cyclase/PrenylTrfase"/>
</dbReference>
<evidence type="ECO:0000259" key="4">
    <source>
        <dbReference type="Pfam" id="PF07833"/>
    </source>
</evidence>
<feature type="domain" description="Prenyltransferase alpha-alpha toroid" evidence="3">
    <location>
        <begin position="149"/>
        <end position="303"/>
    </location>
</feature>
<dbReference type="HOGENOM" id="CLU_602585_0_0_9"/>
<dbReference type="EMBL" id="CP001720">
    <property type="protein sequence ID" value="ACV61481.1"/>
    <property type="molecule type" value="Genomic_DNA"/>
</dbReference>
<dbReference type="Pfam" id="PF07833">
    <property type="entry name" value="Cu_amine_oxidN1"/>
    <property type="match status" value="1"/>
</dbReference>
<gene>
    <name evidence="5" type="ordered locus">Dtox_0561</name>
</gene>
<dbReference type="InterPro" id="IPR036582">
    <property type="entry name" value="Mao_N_sf"/>
</dbReference>